<comment type="subcellular location">
    <subcellularLocation>
        <location evidence="1">Cytoplasm</location>
        <location evidence="1">Cytoskeleton</location>
    </subcellularLocation>
</comment>
<feature type="compositionally biased region" description="Basic and acidic residues" evidence="7">
    <location>
        <begin position="1"/>
        <end position="14"/>
    </location>
</feature>
<dbReference type="InterPro" id="IPR048278">
    <property type="entry name" value="PFN"/>
</dbReference>
<dbReference type="GO" id="GO:0005856">
    <property type="term" value="C:cytoskeleton"/>
    <property type="evidence" value="ECO:0007669"/>
    <property type="project" value="UniProtKB-SubCell"/>
</dbReference>
<evidence type="ECO:0000256" key="4">
    <source>
        <dbReference type="ARBA" id="ARBA00023203"/>
    </source>
</evidence>
<feature type="region of interest" description="Disordered" evidence="7">
    <location>
        <begin position="1"/>
        <end position="28"/>
    </location>
</feature>
<dbReference type="Proteomes" id="UP000266234">
    <property type="component" value="Unassembled WGS sequence"/>
</dbReference>
<organism evidence="8 9">
    <name type="scientific">Fusarium longipes</name>
    <dbReference type="NCBI Taxonomy" id="694270"/>
    <lineage>
        <taxon>Eukaryota</taxon>
        <taxon>Fungi</taxon>
        <taxon>Dikarya</taxon>
        <taxon>Ascomycota</taxon>
        <taxon>Pezizomycotina</taxon>
        <taxon>Sordariomycetes</taxon>
        <taxon>Hypocreomycetidae</taxon>
        <taxon>Hypocreales</taxon>
        <taxon>Nectriaceae</taxon>
        <taxon>Fusarium</taxon>
    </lineage>
</organism>
<dbReference type="InterPro" id="IPR036140">
    <property type="entry name" value="PFN_sf"/>
</dbReference>
<protein>
    <recommendedName>
        <fullName evidence="6">Profilin</fullName>
    </recommendedName>
</protein>
<dbReference type="PANTHER" id="PTHR11604:SF0">
    <property type="entry name" value="PROFILIN"/>
    <property type="match status" value="1"/>
</dbReference>
<keyword evidence="5" id="KW-0206">Cytoskeleton</keyword>
<dbReference type="SMART" id="SM00392">
    <property type="entry name" value="PROF"/>
    <property type="match status" value="1"/>
</dbReference>
<sequence length="216" mass="23380">MDAWRGKAPKESPHQTRRRGGTLKAVDNLPRQNKPHLLTFTSLDLQTSATFQTLNILTPIPSHIIHHVVASLKQSSWFSHRREYRANADNYPHNSLVGSGHIDKGAIISVAGDSVWAASPALELKPEEMKAISAIVSGDENAKNKAFGEGLYLAGERYVMARAEDRSIYARSGRSGIAIAKTTQAIVVGHHGEAQVAGNATSTVEGLADYLIKSGY</sequence>
<keyword evidence="4 6" id="KW-0009">Actin-binding</keyword>
<proteinExistence type="inferred from homology"/>
<name>A0A395RGA1_9HYPO</name>
<dbReference type="OrthoDB" id="421374at2759"/>
<accession>A0A395RGA1</accession>
<evidence type="ECO:0000256" key="2">
    <source>
        <dbReference type="ARBA" id="ARBA00010058"/>
    </source>
</evidence>
<evidence type="ECO:0000313" key="8">
    <source>
        <dbReference type="EMBL" id="RGP59125.1"/>
    </source>
</evidence>
<dbReference type="InterPro" id="IPR005455">
    <property type="entry name" value="PFN_euk"/>
</dbReference>
<dbReference type="CDD" id="cd00148">
    <property type="entry name" value="PROF"/>
    <property type="match status" value="1"/>
</dbReference>
<evidence type="ECO:0000256" key="1">
    <source>
        <dbReference type="ARBA" id="ARBA00004245"/>
    </source>
</evidence>
<dbReference type="GO" id="GO:0005938">
    <property type="term" value="C:cell cortex"/>
    <property type="evidence" value="ECO:0007669"/>
    <property type="project" value="TreeGrafter"/>
</dbReference>
<evidence type="ECO:0000256" key="3">
    <source>
        <dbReference type="ARBA" id="ARBA00022490"/>
    </source>
</evidence>
<dbReference type="EMBL" id="PXOG01000401">
    <property type="protein sequence ID" value="RGP59125.1"/>
    <property type="molecule type" value="Genomic_DNA"/>
</dbReference>
<keyword evidence="3" id="KW-0963">Cytoplasm</keyword>
<dbReference type="PANTHER" id="PTHR11604">
    <property type="entry name" value="PROFILIN"/>
    <property type="match status" value="1"/>
</dbReference>
<reference evidence="8 9" key="1">
    <citation type="journal article" date="2018" name="PLoS Pathog.">
        <title>Evolution of structural diversity of trichothecenes, a family of toxins produced by plant pathogenic and entomopathogenic fungi.</title>
        <authorList>
            <person name="Proctor R.H."/>
            <person name="McCormick S.P."/>
            <person name="Kim H.S."/>
            <person name="Cardoza R.E."/>
            <person name="Stanley A.M."/>
            <person name="Lindo L."/>
            <person name="Kelly A."/>
            <person name="Brown D.W."/>
            <person name="Lee T."/>
            <person name="Vaughan M.M."/>
            <person name="Alexander N.J."/>
            <person name="Busman M."/>
            <person name="Gutierrez S."/>
        </authorList>
    </citation>
    <scope>NUCLEOTIDE SEQUENCE [LARGE SCALE GENOMIC DNA]</scope>
    <source>
        <strain evidence="8 9">NRRL 20695</strain>
    </source>
</reference>
<evidence type="ECO:0000256" key="7">
    <source>
        <dbReference type="SAM" id="MobiDB-lite"/>
    </source>
</evidence>
<comment type="caution">
    <text evidence="8">The sequence shown here is derived from an EMBL/GenBank/DDBJ whole genome shotgun (WGS) entry which is preliminary data.</text>
</comment>
<gene>
    <name evidence="8" type="ORF">FLONG3_11279</name>
</gene>
<dbReference type="GO" id="GO:0003785">
    <property type="term" value="F:actin monomer binding"/>
    <property type="evidence" value="ECO:0007669"/>
    <property type="project" value="TreeGrafter"/>
</dbReference>
<dbReference type="Pfam" id="PF00235">
    <property type="entry name" value="Profilin"/>
    <property type="match status" value="1"/>
</dbReference>
<evidence type="ECO:0000313" key="9">
    <source>
        <dbReference type="Proteomes" id="UP000266234"/>
    </source>
</evidence>
<dbReference type="SUPFAM" id="SSF55770">
    <property type="entry name" value="Profilin (actin-binding protein)"/>
    <property type="match status" value="1"/>
</dbReference>
<comment type="similarity">
    <text evidence="2 6">Belongs to the profilin family.</text>
</comment>
<evidence type="ECO:0000256" key="6">
    <source>
        <dbReference type="RuleBase" id="RU003909"/>
    </source>
</evidence>
<dbReference type="Gene3D" id="3.30.450.30">
    <property type="entry name" value="Dynein light chain 2a, cytoplasmic"/>
    <property type="match status" value="1"/>
</dbReference>
<dbReference type="STRING" id="694270.A0A395RGA1"/>
<dbReference type="AlphaFoldDB" id="A0A395RGA1"/>
<dbReference type="PRINTS" id="PR00392">
    <property type="entry name" value="PROFILIN"/>
</dbReference>
<evidence type="ECO:0000256" key="5">
    <source>
        <dbReference type="ARBA" id="ARBA00023212"/>
    </source>
</evidence>
<keyword evidence="9" id="KW-1185">Reference proteome</keyword>